<dbReference type="InterPro" id="IPR029061">
    <property type="entry name" value="THDP-binding"/>
</dbReference>
<dbReference type="SUPFAM" id="SSF52518">
    <property type="entry name" value="Thiamin diphosphate-binding fold (THDP-binding)"/>
    <property type="match status" value="1"/>
</dbReference>
<dbReference type="AlphaFoldDB" id="A0A545B0P1"/>
<dbReference type="OrthoDB" id="9766715at2"/>
<dbReference type="GO" id="GO:0004739">
    <property type="term" value="F:pyruvate dehydrogenase (acetyl-transferring) activity"/>
    <property type="evidence" value="ECO:0007669"/>
    <property type="project" value="TreeGrafter"/>
</dbReference>
<dbReference type="Pfam" id="PF00676">
    <property type="entry name" value="E1_dh"/>
    <property type="match status" value="1"/>
</dbReference>
<feature type="domain" description="Dehydrogenase E1 component" evidence="4">
    <location>
        <begin position="15"/>
        <end position="295"/>
    </location>
</feature>
<dbReference type="PANTHER" id="PTHR11516">
    <property type="entry name" value="PYRUVATE DEHYDROGENASE E1 COMPONENT, ALPHA SUBUNIT BACTERIAL AND ORGANELLAR"/>
    <property type="match status" value="1"/>
</dbReference>
<sequence>MTLAQAVDARLRKGIGRGEFMAVIWPSRGQEAVAAGLTAALRPDDRLVTTYRGIHDLVSKGVPLTEVIGEILGRSIGASRGKGGTMHITAPDQGVALTTGIVGAGVPVAAGLALAFKQQGLDRVAAVTFGDGATNTGSFHEGMNLASTWQLPVVFVCQNNLWAEMTPIRDTMNIDQVVDRRLAYGMAGERVDGNDPEAMYRASAAAVERARTGGGPTFLEAVTFRFEGHYFGDQQKYLPAEELAAAREADPIPRYRQKLLDAGVLSEDDLTAIDTDATARVDAALAEVLAAPAPELTELEQDVFVDMEGIPS</sequence>
<gene>
    <name evidence="5" type="ORF">FL583_01715</name>
</gene>
<evidence type="ECO:0000256" key="3">
    <source>
        <dbReference type="ARBA" id="ARBA00023052"/>
    </source>
</evidence>
<dbReference type="Proteomes" id="UP000317982">
    <property type="component" value="Unassembled WGS sequence"/>
</dbReference>
<dbReference type="InParanoid" id="A0A545B0P1"/>
<dbReference type="GO" id="GO:0006086">
    <property type="term" value="P:pyruvate decarboxylation to acetyl-CoA"/>
    <property type="evidence" value="ECO:0007669"/>
    <property type="project" value="TreeGrafter"/>
</dbReference>
<organism evidence="5 6">
    <name type="scientific">Cryptosporangium phraense</name>
    <dbReference type="NCBI Taxonomy" id="2593070"/>
    <lineage>
        <taxon>Bacteria</taxon>
        <taxon>Bacillati</taxon>
        <taxon>Actinomycetota</taxon>
        <taxon>Actinomycetes</taxon>
        <taxon>Cryptosporangiales</taxon>
        <taxon>Cryptosporangiaceae</taxon>
        <taxon>Cryptosporangium</taxon>
    </lineage>
</organism>
<dbReference type="GO" id="GO:0000287">
    <property type="term" value="F:magnesium ion binding"/>
    <property type="evidence" value="ECO:0007669"/>
    <property type="project" value="UniProtKB-ARBA"/>
</dbReference>
<evidence type="ECO:0000256" key="1">
    <source>
        <dbReference type="ARBA" id="ARBA00001964"/>
    </source>
</evidence>
<dbReference type="Gene3D" id="3.40.50.970">
    <property type="match status" value="1"/>
</dbReference>
<evidence type="ECO:0000313" key="6">
    <source>
        <dbReference type="Proteomes" id="UP000317982"/>
    </source>
</evidence>
<dbReference type="PANTHER" id="PTHR11516:SF60">
    <property type="entry name" value="PYRUVATE DEHYDROGENASE E1 COMPONENT SUBUNIT ALPHA"/>
    <property type="match status" value="1"/>
</dbReference>
<comment type="cofactor">
    <cofactor evidence="1">
        <name>thiamine diphosphate</name>
        <dbReference type="ChEBI" id="CHEBI:58937"/>
    </cofactor>
</comment>
<name>A0A545B0P1_9ACTN</name>
<keyword evidence="2" id="KW-0560">Oxidoreductase</keyword>
<proteinExistence type="predicted"/>
<comment type="caution">
    <text evidence="5">The sequence shown here is derived from an EMBL/GenBank/DDBJ whole genome shotgun (WGS) entry which is preliminary data.</text>
</comment>
<accession>A0A545B0P1</accession>
<dbReference type="InterPro" id="IPR001017">
    <property type="entry name" value="DH_E1"/>
</dbReference>
<evidence type="ECO:0000256" key="2">
    <source>
        <dbReference type="ARBA" id="ARBA00023002"/>
    </source>
</evidence>
<keyword evidence="3" id="KW-0786">Thiamine pyrophosphate</keyword>
<keyword evidence="6" id="KW-1185">Reference proteome</keyword>
<evidence type="ECO:0000259" key="4">
    <source>
        <dbReference type="Pfam" id="PF00676"/>
    </source>
</evidence>
<dbReference type="RefSeq" id="WP_142702762.1">
    <property type="nucleotide sequence ID" value="NZ_VIRS01000001.1"/>
</dbReference>
<evidence type="ECO:0000313" key="5">
    <source>
        <dbReference type="EMBL" id="TQS47139.1"/>
    </source>
</evidence>
<protein>
    <submittedName>
        <fullName evidence="5">Thiamine pyrophosphate-dependent dehydrogenase E1 component subunit alpha</fullName>
    </submittedName>
</protein>
<dbReference type="CDD" id="cd02000">
    <property type="entry name" value="TPP_E1_PDC_ADC_BCADC"/>
    <property type="match status" value="1"/>
</dbReference>
<reference evidence="5 6" key="1">
    <citation type="submission" date="2019-07" db="EMBL/GenBank/DDBJ databases">
        <title>Cryptosporangium phraense sp. nov., isolated from plant litter.</title>
        <authorList>
            <person name="Suriyachadkun C."/>
        </authorList>
    </citation>
    <scope>NUCLEOTIDE SEQUENCE [LARGE SCALE GENOMIC DNA]</scope>
    <source>
        <strain evidence="5 6">A-T 5661</strain>
    </source>
</reference>
<dbReference type="InterPro" id="IPR050642">
    <property type="entry name" value="PDH_E1_Alpha_Subunit"/>
</dbReference>
<dbReference type="EMBL" id="VIRS01000001">
    <property type="protein sequence ID" value="TQS47139.1"/>
    <property type="molecule type" value="Genomic_DNA"/>
</dbReference>